<evidence type="ECO:0000313" key="1">
    <source>
        <dbReference type="EMBL" id="JAH58864.1"/>
    </source>
</evidence>
<accession>A0A0E9TYY5</accession>
<reference evidence="1" key="1">
    <citation type="submission" date="2014-11" db="EMBL/GenBank/DDBJ databases">
        <authorList>
            <person name="Amaro Gonzalez C."/>
        </authorList>
    </citation>
    <scope>NUCLEOTIDE SEQUENCE</scope>
</reference>
<dbReference type="AlphaFoldDB" id="A0A0E9TYY5"/>
<proteinExistence type="predicted"/>
<reference evidence="1" key="2">
    <citation type="journal article" date="2015" name="Fish Shellfish Immunol.">
        <title>Early steps in the European eel (Anguilla anguilla)-Vibrio vulnificus interaction in the gills: Role of the RtxA13 toxin.</title>
        <authorList>
            <person name="Callol A."/>
            <person name="Pajuelo D."/>
            <person name="Ebbesson L."/>
            <person name="Teles M."/>
            <person name="MacKenzie S."/>
            <person name="Amaro C."/>
        </authorList>
    </citation>
    <scope>NUCLEOTIDE SEQUENCE</scope>
</reference>
<sequence>MEAAYILRRLAYRALNKDAKYKNHKRKIKANVQLKHYLVITSYSKHYIRHSQTKGTAIFIKKGLVH</sequence>
<dbReference type="EMBL" id="GBXM01049713">
    <property type="protein sequence ID" value="JAH58864.1"/>
    <property type="molecule type" value="Transcribed_RNA"/>
</dbReference>
<protein>
    <submittedName>
        <fullName evidence="1">Uncharacterized protein</fullName>
    </submittedName>
</protein>
<name>A0A0E9TYY5_ANGAN</name>
<organism evidence="1">
    <name type="scientific">Anguilla anguilla</name>
    <name type="common">European freshwater eel</name>
    <name type="synonym">Muraena anguilla</name>
    <dbReference type="NCBI Taxonomy" id="7936"/>
    <lineage>
        <taxon>Eukaryota</taxon>
        <taxon>Metazoa</taxon>
        <taxon>Chordata</taxon>
        <taxon>Craniata</taxon>
        <taxon>Vertebrata</taxon>
        <taxon>Euteleostomi</taxon>
        <taxon>Actinopterygii</taxon>
        <taxon>Neopterygii</taxon>
        <taxon>Teleostei</taxon>
        <taxon>Anguilliformes</taxon>
        <taxon>Anguillidae</taxon>
        <taxon>Anguilla</taxon>
    </lineage>
</organism>